<evidence type="ECO:0000256" key="1">
    <source>
        <dbReference type="SAM" id="MobiDB-lite"/>
    </source>
</evidence>
<gene>
    <name evidence="2" type="ORF">NLJ89_g11247</name>
</gene>
<feature type="compositionally biased region" description="Acidic residues" evidence="1">
    <location>
        <begin position="370"/>
        <end position="382"/>
    </location>
</feature>
<feature type="compositionally biased region" description="Basic residues" evidence="1">
    <location>
        <begin position="337"/>
        <end position="363"/>
    </location>
</feature>
<organism evidence="2 3">
    <name type="scientific">Agrocybe chaxingu</name>
    <dbReference type="NCBI Taxonomy" id="84603"/>
    <lineage>
        <taxon>Eukaryota</taxon>
        <taxon>Fungi</taxon>
        <taxon>Dikarya</taxon>
        <taxon>Basidiomycota</taxon>
        <taxon>Agaricomycotina</taxon>
        <taxon>Agaricomycetes</taxon>
        <taxon>Agaricomycetidae</taxon>
        <taxon>Agaricales</taxon>
        <taxon>Agaricineae</taxon>
        <taxon>Strophariaceae</taxon>
        <taxon>Agrocybe</taxon>
    </lineage>
</organism>
<reference evidence="2" key="1">
    <citation type="submission" date="2022-07" db="EMBL/GenBank/DDBJ databases">
        <title>Genome Sequence of Agrocybe chaxingu.</title>
        <authorList>
            <person name="Buettner E."/>
        </authorList>
    </citation>
    <scope>NUCLEOTIDE SEQUENCE</scope>
    <source>
        <strain evidence="2">MP-N11</strain>
    </source>
</reference>
<protein>
    <submittedName>
        <fullName evidence="2">Uncharacterized protein</fullName>
    </submittedName>
</protein>
<comment type="caution">
    <text evidence="2">The sequence shown here is derived from an EMBL/GenBank/DDBJ whole genome shotgun (WGS) entry which is preliminary data.</text>
</comment>
<name>A0A9W8MN69_9AGAR</name>
<evidence type="ECO:0000313" key="2">
    <source>
        <dbReference type="EMBL" id="KAJ3492410.1"/>
    </source>
</evidence>
<dbReference type="Proteomes" id="UP001148786">
    <property type="component" value="Unassembled WGS sequence"/>
</dbReference>
<dbReference type="AlphaFoldDB" id="A0A9W8MN69"/>
<feature type="region of interest" description="Disordered" evidence="1">
    <location>
        <begin position="306"/>
        <end position="398"/>
    </location>
</feature>
<feature type="compositionally biased region" description="Basic residues" evidence="1">
    <location>
        <begin position="388"/>
        <end position="397"/>
    </location>
</feature>
<feature type="compositionally biased region" description="Pro residues" evidence="1">
    <location>
        <begin position="14"/>
        <end position="24"/>
    </location>
</feature>
<feature type="region of interest" description="Disordered" evidence="1">
    <location>
        <begin position="1"/>
        <end position="50"/>
    </location>
</feature>
<evidence type="ECO:0000313" key="3">
    <source>
        <dbReference type="Proteomes" id="UP001148786"/>
    </source>
</evidence>
<dbReference type="EMBL" id="JANKHO010002464">
    <property type="protein sequence ID" value="KAJ3492410.1"/>
    <property type="molecule type" value="Genomic_DNA"/>
</dbReference>
<accession>A0A9W8MN69</accession>
<keyword evidence="3" id="KW-1185">Reference proteome</keyword>
<proteinExistence type="predicted"/>
<sequence>MQLPLGQSPSQNTPSPPPNPPPAAPISSRTYAHSSSHANDDPGSATTRSEAYNPNLATYFSGTATTVASGAATSRGWGQAFHARCNALPPLARHGHGLGRGRAIRSPGSSWDNALFVMSSPGLSAESPVIISLTPTPPPQQPSVPARTYASVGMQTHQVFLLSALSSPASQLPPIIQTTESDSSPSRPQGQALLANLVDDSDDDFPASILPLQLPGLNSSRSPGAAKLMTVNPRIRCNLTSPTISLRKRHSDADDANPDTSAFQTIQATCFLPLLPPLLYKSRRTSSIPPGLEHLLHIEHISAAARGDGADPPATSASTGDGAHPAIPPSALSTPSRLKKTPASKYSKRQPRPRKTPGPKKGKALVIEEPFNDDDMYMDDSDDAPRKPTAKPKKGKAKVIEAPFNDDDMYMDDSDDASHKPTAEPAVEENFEYLFKNDFFKCNVSTPRKKPAASRHHQKTVPIVPSLSLASTSVENTLNVKDAHSTASDFAPISSLAVVNNPLDTSEPVNAVL</sequence>